<sequence length="326" mass="34486">MTLLLTRDEVRQVMDLPTAVQVLIEAADAHAAGNVDALPPAMLAMESRGLRMVSGAVGAPKRMGVRVGPAGRFTTATLPVTANLYNEADGQLLASMAYPFGPLRIAATLAIATRTMARPDAASIGLIGSGSNAALTLSAIVAERSIKEVRIFSRAEAGRTAFAEKVSAELGVSVVPVSSVAHATEGAEIVLVGTPSIEPVLHADHVTGEGALVLSYGRPSEVDHSVHLAADRVVVGSKLHEQGWYDAWRRNDGSHPLMRLAEEDRLGWDAVQELGDITSGRIPSRTSDQELIVFKDSEGGFWDIAIASAVYERARARGLGTEFDFG</sequence>
<name>A0A1G7ZUK1_9ACTN</name>
<dbReference type="OrthoDB" id="7209364at2"/>
<dbReference type="PANTHER" id="PTHR13812">
    <property type="entry name" value="KETIMINE REDUCTASE MU-CRYSTALLIN"/>
    <property type="match status" value="1"/>
</dbReference>
<dbReference type="InterPro" id="IPR003462">
    <property type="entry name" value="ODC_Mu_crystall"/>
</dbReference>
<organism evidence="1 2">
    <name type="scientific">Sinosporangium album</name>
    <dbReference type="NCBI Taxonomy" id="504805"/>
    <lineage>
        <taxon>Bacteria</taxon>
        <taxon>Bacillati</taxon>
        <taxon>Actinomycetota</taxon>
        <taxon>Actinomycetes</taxon>
        <taxon>Streptosporangiales</taxon>
        <taxon>Streptosporangiaceae</taxon>
        <taxon>Sinosporangium</taxon>
    </lineage>
</organism>
<dbReference type="InterPro" id="IPR023401">
    <property type="entry name" value="ODC_N"/>
</dbReference>
<gene>
    <name evidence="1" type="ORF">SAMN05421505_111210</name>
</gene>
<dbReference type="Gene3D" id="3.40.50.720">
    <property type="entry name" value="NAD(P)-binding Rossmann-like Domain"/>
    <property type="match status" value="1"/>
</dbReference>
<dbReference type="STRING" id="504805.SAMN05421505_111210"/>
<dbReference type="GO" id="GO:0005737">
    <property type="term" value="C:cytoplasm"/>
    <property type="evidence" value="ECO:0007669"/>
    <property type="project" value="TreeGrafter"/>
</dbReference>
<dbReference type="InterPro" id="IPR036291">
    <property type="entry name" value="NAD(P)-bd_dom_sf"/>
</dbReference>
<dbReference type="EMBL" id="FNCN01000011">
    <property type="protein sequence ID" value="SDH12359.1"/>
    <property type="molecule type" value="Genomic_DNA"/>
</dbReference>
<dbReference type="AlphaFoldDB" id="A0A1G7ZUK1"/>
<dbReference type="PANTHER" id="PTHR13812:SF19">
    <property type="entry name" value="KETIMINE REDUCTASE MU-CRYSTALLIN"/>
    <property type="match status" value="1"/>
</dbReference>
<dbReference type="RefSeq" id="WP_093170904.1">
    <property type="nucleotide sequence ID" value="NZ_FNCN01000011.1"/>
</dbReference>
<dbReference type="Gene3D" id="3.30.1780.10">
    <property type="entry name" value="ornithine cyclodeaminase, domain 1"/>
    <property type="match status" value="1"/>
</dbReference>
<keyword evidence="2" id="KW-1185">Reference proteome</keyword>
<dbReference type="Proteomes" id="UP000198923">
    <property type="component" value="Unassembled WGS sequence"/>
</dbReference>
<reference evidence="1 2" key="1">
    <citation type="submission" date="2016-10" db="EMBL/GenBank/DDBJ databases">
        <authorList>
            <person name="de Groot N.N."/>
        </authorList>
    </citation>
    <scope>NUCLEOTIDE SEQUENCE [LARGE SCALE GENOMIC DNA]</scope>
    <source>
        <strain evidence="1 2">CPCC 201354</strain>
    </source>
</reference>
<proteinExistence type="predicted"/>
<dbReference type="Pfam" id="PF02423">
    <property type="entry name" value="OCD_Mu_crystall"/>
    <property type="match status" value="1"/>
</dbReference>
<evidence type="ECO:0000313" key="2">
    <source>
        <dbReference type="Proteomes" id="UP000198923"/>
    </source>
</evidence>
<dbReference type="SUPFAM" id="SSF51735">
    <property type="entry name" value="NAD(P)-binding Rossmann-fold domains"/>
    <property type="match status" value="1"/>
</dbReference>
<protein>
    <submittedName>
        <fullName evidence="1">Ornithine cyclodeaminase</fullName>
    </submittedName>
</protein>
<evidence type="ECO:0000313" key="1">
    <source>
        <dbReference type="EMBL" id="SDH12359.1"/>
    </source>
</evidence>
<accession>A0A1G7ZUK1</accession>